<feature type="transmembrane region" description="Helical" evidence="2">
    <location>
        <begin position="37"/>
        <end position="59"/>
    </location>
</feature>
<protein>
    <recommendedName>
        <fullName evidence="5">Lycopene cyclase domain-containing protein</fullName>
    </recommendedName>
</protein>
<feature type="region of interest" description="Disordered" evidence="1">
    <location>
        <begin position="104"/>
        <end position="136"/>
    </location>
</feature>
<name>A0ABV2VK68_9ACTN</name>
<keyword evidence="2" id="KW-0472">Membrane</keyword>
<dbReference type="RefSeq" id="WP_355665030.1">
    <property type="nucleotide sequence ID" value="NZ_JBEXRX010000036.1"/>
</dbReference>
<reference evidence="3 4" key="1">
    <citation type="submission" date="2024-06" db="EMBL/GenBank/DDBJ databases">
        <title>The Natural Products Discovery Center: Release of the First 8490 Sequenced Strains for Exploring Actinobacteria Biosynthetic Diversity.</title>
        <authorList>
            <person name="Kalkreuter E."/>
            <person name="Kautsar S.A."/>
            <person name="Yang D."/>
            <person name="Bader C.D."/>
            <person name="Teijaro C.N."/>
            <person name="Fluegel L."/>
            <person name="Davis C.M."/>
            <person name="Simpson J.R."/>
            <person name="Lauterbach L."/>
            <person name="Steele A.D."/>
            <person name="Gui C."/>
            <person name="Meng S."/>
            <person name="Li G."/>
            <person name="Viehrig K."/>
            <person name="Ye F."/>
            <person name="Su P."/>
            <person name="Kiefer A.F."/>
            <person name="Nichols A."/>
            <person name="Cepeda A.J."/>
            <person name="Yan W."/>
            <person name="Fan B."/>
            <person name="Jiang Y."/>
            <person name="Adhikari A."/>
            <person name="Zheng C.-J."/>
            <person name="Schuster L."/>
            <person name="Cowan T.M."/>
            <person name="Smanski M.J."/>
            <person name="Chevrette M.G."/>
            <person name="De Carvalho L.P.S."/>
            <person name="Shen B."/>
        </authorList>
    </citation>
    <scope>NUCLEOTIDE SEQUENCE [LARGE SCALE GENOMIC DNA]</scope>
    <source>
        <strain evidence="3 4">NPDC006286</strain>
    </source>
</reference>
<evidence type="ECO:0000256" key="2">
    <source>
        <dbReference type="SAM" id="Phobius"/>
    </source>
</evidence>
<comment type="caution">
    <text evidence="3">The sequence shown here is derived from an EMBL/GenBank/DDBJ whole genome shotgun (WGS) entry which is preliminary data.</text>
</comment>
<evidence type="ECO:0008006" key="5">
    <source>
        <dbReference type="Google" id="ProtNLM"/>
    </source>
</evidence>
<dbReference type="EMBL" id="JBEXRX010000036">
    <property type="protein sequence ID" value="MEU0153187.1"/>
    <property type="molecule type" value="Genomic_DNA"/>
</dbReference>
<dbReference type="Proteomes" id="UP001550348">
    <property type="component" value="Unassembled WGS sequence"/>
</dbReference>
<sequence>MLGYAGWQLLIQLPTLLVLVTGLVLALTRRLPRGPRVLLLGGVAVLLLAAVVNLLWVLVFPHLIAEGWSATRVSRLSLLFAPIQALLHPAGLALVIGAALAGRRATGPEPTPPRFAGWPAPGTPPAPVPPPRGPAA</sequence>
<keyword evidence="4" id="KW-1185">Reference proteome</keyword>
<keyword evidence="2" id="KW-1133">Transmembrane helix</keyword>
<evidence type="ECO:0000313" key="4">
    <source>
        <dbReference type="Proteomes" id="UP001550348"/>
    </source>
</evidence>
<organism evidence="3 4">
    <name type="scientific">Micromonospora fulviviridis</name>
    <dbReference type="NCBI Taxonomy" id="47860"/>
    <lineage>
        <taxon>Bacteria</taxon>
        <taxon>Bacillati</taxon>
        <taxon>Actinomycetota</taxon>
        <taxon>Actinomycetes</taxon>
        <taxon>Micromonosporales</taxon>
        <taxon>Micromonosporaceae</taxon>
        <taxon>Micromonospora</taxon>
    </lineage>
</organism>
<feature type="compositionally biased region" description="Pro residues" evidence="1">
    <location>
        <begin position="121"/>
        <end position="136"/>
    </location>
</feature>
<accession>A0ABV2VK68</accession>
<evidence type="ECO:0000256" key="1">
    <source>
        <dbReference type="SAM" id="MobiDB-lite"/>
    </source>
</evidence>
<feature type="transmembrane region" description="Helical" evidence="2">
    <location>
        <begin position="6"/>
        <end position="25"/>
    </location>
</feature>
<feature type="transmembrane region" description="Helical" evidence="2">
    <location>
        <begin position="79"/>
        <end position="101"/>
    </location>
</feature>
<keyword evidence="2" id="KW-0812">Transmembrane</keyword>
<gene>
    <name evidence="3" type="ORF">ABZ071_14930</name>
</gene>
<proteinExistence type="predicted"/>
<evidence type="ECO:0000313" key="3">
    <source>
        <dbReference type="EMBL" id="MEU0153187.1"/>
    </source>
</evidence>